<feature type="region of interest" description="Disordered" evidence="1">
    <location>
        <begin position="306"/>
        <end position="326"/>
    </location>
</feature>
<dbReference type="eggNOG" id="ENOG502ZFUN">
    <property type="taxonomic scope" value="Bacteria"/>
</dbReference>
<accession>S9Q9U8</accession>
<feature type="compositionally biased region" description="Basic residues" evidence="1">
    <location>
        <begin position="306"/>
        <end position="315"/>
    </location>
</feature>
<gene>
    <name evidence="2" type="ORF">Salmuc_00299</name>
</gene>
<name>S9Q9U8_9RHOB</name>
<dbReference type="Proteomes" id="UP000015347">
    <property type="component" value="Unassembled WGS sequence"/>
</dbReference>
<dbReference type="AlphaFoldDB" id="S9Q9U8"/>
<comment type="caution">
    <text evidence="2">The sequence shown here is derived from an EMBL/GenBank/DDBJ whole genome shotgun (WGS) entry which is preliminary data.</text>
</comment>
<evidence type="ECO:0000313" key="3">
    <source>
        <dbReference type="Proteomes" id="UP000015347"/>
    </source>
</evidence>
<protein>
    <submittedName>
        <fullName evidence="2">Uncharacterized protein</fullName>
    </submittedName>
</protein>
<feature type="region of interest" description="Disordered" evidence="1">
    <location>
        <begin position="246"/>
        <end position="268"/>
    </location>
</feature>
<keyword evidence="3" id="KW-1185">Reference proteome</keyword>
<feature type="compositionally biased region" description="Basic and acidic residues" evidence="1">
    <location>
        <begin position="258"/>
        <end position="268"/>
    </location>
</feature>
<evidence type="ECO:0000313" key="2">
    <source>
        <dbReference type="EMBL" id="EPX76413.1"/>
    </source>
</evidence>
<dbReference type="EMBL" id="APVH01000049">
    <property type="protein sequence ID" value="EPX76413.1"/>
    <property type="molecule type" value="Genomic_DNA"/>
</dbReference>
<dbReference type="HOGENOM" id="CLU_563695_0_0_5"/>
<reference evidence="3" key="1">
    <citation type="journal article" date="2014" name="Stand. Genomic Sci.">
        <title>Genome sequence of the exopolysaccharide-producing Salipiger mucosus type strain (DSM 16094(T)), a moderately halophilic member of the Roseobacter clade.</title>
        <authorList>
            <person name="Riedel T."/>
            <person name="Spring S."/>
            <person name="Fiebig A."/>
            <person name="Petersen J."/>
            <person name="Kyrpides N.C."/>
            <person name="Goker M."/>
            <person name="Klenk H.P."/>
        </authorList>
    </citation>
    <scope>NUCLEOTIDE SEQUENCE [LARGE SCALE GENOMIC DNA]</scope>
    <source>
        <strain evidence="3">DSM 16094</strain>
    </source>
</reference>
<organism evidence="2 3">
    <name type="scientific">Salipiger mucosus DSM 16094</name>
    <dbReference type="NCBI Taxonomy" id="1123237"/>
    <lineage>
        <taxon>Bacteria</taxon>
        <taxon>Pseudomonadati</taxon>
        <taxon>Pseudomonadota</taxon>
        <taxon>Alphaproteobacteria</taxon>
        <taxon>Rhodobacterales</taxon>
        <taxon>Roseobacteraceae</taxon>
        <taxon>Salipiger</taxon>
    </lineage>
</organism>
<evidence type="ECO:0000256" key="1">
    <source>
        <dbReference type="SAM" id="MobiDB-lite"/>
    </source>
</evidence>
<proteinExistence type="predicted"/>
<feature type="region of interest" description="Disordered" evidence="1">
    <location>
        <begin position="1"/>
        <end position="37"/>
    </location>
</feature>
<sequence>MARDLLTGMADAQLRAADQNADPLSDQPPRHRVGVTVDLDRAVGRDPADEIATRQEGRDTVGRLEPVGFVPGEAQGGRFTGRAVDTHVRDLPDPGFQMRLERGEALESASGDGIALHVAHAALVLALRPGSVRRAGPDPEAPVSGKGVEPGIDRHLPRHRIMVGDQGAGVVEQHFLRHTAEAAEGSFHALEPVFLALPGEGAHVQPPGVAESGYEEEHLHLRAANLHPSLTEVDLQLLTGAGLEANRGPRFRPQLLPQRRDRPLHGPEADRDALLRSQLLTHHIRVPGVLPKALRHPILQAVEHLRPHHRRRRAPASRSQPSLHGVPRAAEFRRDALRTPPTRLQCQHRRHFFGRPHLDPPRNSSSRRTLRYCFCHVTSFRRGGQFLMSSGGHFSMSPDTCARNVSSRRGGCHEPGISAAAGRCCRTQRVKDSHRESMRLDEQHEQAQARPLPHDELVRLQRCAPQARVFADLAGQGDGLARAA</sequence>